<dbReference type="Gene3D" id="1.10.357.10">
    <property type="entry name" value="Tetracycline Repressor, domain 2"/>
    <property type="match status" value="1"/>
</dbReference>
<dbReference type="GO" id="GO:0003700">
    <property type="term" value="F:DNA-binding transcription factor activity"/>
    <property type="evidence" value="ECO:0007669"/>
    <property type="project" value="TreeGrafter"/>
</dbReference>
<reference evidence="7 8" key="1">
    <citation type="submission" date="2020-08" db="EMBL/GenBank/DDBJ databases">
        <title>Genomic Encyclopedia of Type Strains, Phase IV (KMG-V): Genome sequencing to study the core and pangenomes of soil and plant-associated prokaryotes.</title>
        <authorList>
            <person name="Whitman W."/>
        </authorList>
    </citation>
    <scope>NUCLEOTIDE SEQUENCE [LARGE SCALE GENOMIC DNA]</scope>
    <source>
        <strain evidence="7 8">SEMIA 4084</strain>
    </source>
</reference>
<evidence type="ECO:0000313" key="7">
    <source>
        <dbReference type="EMBL" id="MBB5535446.1"/>
    </source>
</evidence>
<dbReference type="Pfam" id="PF14246">
    <property type="entry name" value="TetR_C_7"/>
    <property type="match status" value="1"/>
</dbReference>
<gene>
    <name evidence="7" type="ORF">GGD55_002140</name>
</gene>
<sequence length="241" mass="26386">MSGQDEKLAEPAEPNVTKARGGENSPADACALPGRRAAGEDPAKRGQIIDGAKRVFMSVGFDAASMNDITREAGVSKGTIYVYFENKEELFAAMIERERNRVVQTVKHALDDHEAIDEALFDFGVTLTTHITADPTIRAMRMVVGVSDRMPQLAKRFFAATPESGLTVLQAYLDRQVAAGALDIEDTDLAARQFIELCLAGMLKRRLFSEMTETPERGYIEKTVASAIRLFRAGYGTGAHR</sequence>
<dbReference type="PANTHER" id="PTHR30055:SF146">
    <property type="entry name" value="HTH-TYPE TRANSCRIPTIONAL DUAL REGULATOR CECR"/>
    <property type="match status" value="1"/>
</dbReference>
<evidence type="ECO:0000256" key="4">
    <source>
        <dbReference type="PROSITE-ProRule" id="PRU00335"/>
    </source>
</evidence>
<name>A0A7W8X897_9HYPH</name>
<dbReference type="InterPro" id="IPR036271">
    <property type="entry name" value="Tet_transcr_reg_TetR-rel_C_sf"/>
</dbReference>
<evidence type="ECO:0000256" key="5">
    <source>
        <dbReference type="SAM" id="MobiDB-lite"/>
    </source>
</evidence>
<dbReference type="GO" id="GO:0000976">
    <property type="term" value="F:transcription cis-regulatory region binding"/>
    <property type="evidence" value="ECO:0007669"/>
    <property type="project" value="TreeGrafter"/>
</dbReference>
<dbReference type="Proteomes" id="UP000585507">
    <property type="component" value="Unassembled WGS sequence"/>
</dbReference>
<feature type="domain" description="HTH tetR-type" evidence="6">
    <location>
        <begin position="42"/>
        <end position="102"/>
    </location>
</feature>
<feature type="compositionally biased region" description="Basic and acidic residues" evidence="5">
    <location>
        <begin position="1"/>
        <end position="10"/>
    </location>
</feature>
<evidence type="ECO:0000313" key="8">
    <source>
        <dbReference type="Proteomes" id="UP000585507"/>
    </source>
</evidence>
<keyword evidence="2 4" id="KW-0238">DNA-binding</keyword>
<dbReference type="PROSITE" id="PS01081">
    <property type="entry name" value="HTH_TETR_1"/>
    <property type="match status" value="1"/>
</dbReference>
<organism evidence="7 8">
    <name type="scientific">Rhizobium giardinii</name>
    <dbReference type="NCBI Taxonomy" id="56731"/>
    <lineage>
        <taxon>Bacteria</taxon>
        <taxon>Pseudomonadati</taxon>
        <taxon>Pseudomonadota</taxon>
        <taxon>Alphaproteobacteria</taxon>
        <taxon>Hyphomicrobiales</taxon>
        <taxon>Rhizobiaceae</taxon>
        <taxon>Rhizobium/Agrobacterium group</taxon>
        <taxon>Rhizobium</taxon>
    </lineage>
</organism>
<dbReference type="Pfam" id="PF00440">
    <property type="entry name" value="TetR_N"/>
    <property type="match status" value="1"/>
</dbReference>
<dbReference type="AlphaFoldDB" id="A0A7W8X897"/>
<evidence type="ECO:0000256" key="2">
    <source>
        <dbReference type="ARBA" id="ARBA00023125"/>
    </source>
</evidence>
<feature type="DNA-binding region" description="H-T-H motif" evidence="4">
    <location>
        <begin position="65"/>
        <end position="84"/>
    </location>
</feature>
<dbReference type="EMBL" id="JACHBK010000004">
    <property type="protein sequence ID" value="MBB5535446.1"/>
    <property type="molecule type" value="Genomic_DNA"/>
</dbReference>
<dbReference type="PRINTS" id="PR00455">
    <property type="entry name" value="HTHTETR"/>
</dbReference>
<dbReference type="InterPro" id="IPR039536">
    <property type="entry name" value="TetR_C_Proteobacteria"/>
</dbReference>
<evidence type="ECO:0000256" key="3">
    <source>
        <dbReference type="ARBA" id="ARBA00023163"/>
    </source>
</evidence>
<evidence type="ECO:0000259" key="6">
    <source>
        <dbReference type="PROSITE" id="PS50977"/>
    </source>
</evidence>
<evidence type="ECO:0000256" key="1">
    <source>
        <dbReference type="ARBA" id="ARBA00023015"/>
    </source>
</evidence>
<proteinExistence type="predicted"/>
<protein>
    <submittedName>
        <fullName evidence="7">AcrR family transcriptional regulator</fullName>
    </submittedName>
</protein>
<dbReference type="Gene3D" id="1.10.10.60">
    <property type="entry name" value="Homeodomain-like"/>
    <property type="match status" value="1"/>
</dbReference>
<feature type="region of interest" description="Disordered" evidence="5">
    <location>
        <begin position="1"/>
        <end position="44"/>
    </location>
</feature>
<keyword evidence="3" id="KW-0804">Transcription</keyword>
<dbReference type="PANTHER" id="PTHR30055">
    <property type="entry name" value="HTH-TYPE TRANSCRIPTIONAL REGULATOR RUTR"/>
    <property type="match status" value="1"/>
</dbReference>
<accession>A0A7W8X897</accession>
<comment type="caution">
    <text evidence="7">The sequence shown here is derived from an EMBL/GenBank/DDBJ whole genome shotgun (WGS) entry which is preliminary data.</text>
</comment>
<dbReference type="InterPro" id="IPR009057">
    <property type="entry name" value="Homeodomain-like_sf"/>
</dbReference>
<keyword evidence="1" id="KW-0805">Transcription regulation</keyword>
<dbReference type="RefSeq" id="WP_018328017.1">
    <property type="nucleotide sequence ID" value="NZ_JACHBK010000004.1"/>
</dbReference>
<dbReference type="InterPro" id="IPR001647">
    <property type="entry name" value="HTH_TetR"/>
</dbReference>
<dbReference type="InterPro" id="IPR050109">
    <property type="entry name" value="HTH-type_TetR-like_transc_reg"/>
</dbReference>
<dbReference type="PROSITE" id="PS50977">
    <property type="entry name" value="HTH_TETR_2"/>
    <property type="match status" value="1"/>
</dbReference>
<dbReference type="SUPFAM" id="SSF48498">
    <property type="entry name" value="Tetracyclin repressor-like, C-terminal domain"/>
    <property type="match status" value="1"/>
</dbReference>
<keyword evidence="8" id="KW-1185">Reference proteome</keyword>
<dbReference type="SUPFAM" id="SSF46689">
    <property type="entry name" value="Homeodomain-like"/>
    <property type="match status" value="1"/>
</dbReference>
<dbReference type="InterPro" id="IPR023772">
    <property type="entry name" value="DNA-bd_HTH_TetR-type_CS"/>
</dbReference>
<dbReference type="FunFam" id="1.10.10.60:FF:000141">
    <property type="entry name" value="TetR family transcriptional regulator"/>
    <property type="match status" value="1"/>
</dbReference>